<dbReference type="GO" id="GO:0016020">
    <property type="term" value="C:membrane"/>
    <property type="evidence" value="ECO:0007669"/>
    <property type="project" value="UniProtKB-SubCell"/>
</dbReference>
<evidence type="ECO:0000259" key="25">
    <source>
        <dbReference type="PROSITE" id="PS50011"/>
    </source>
</evidence>
<evidence type="ECO:0000256" key="15">
    <source>
        <dbReference type="ARBA" id="ARBA00023035"/>
    </source>
</evidence>
<keyword evidence="4" id="KW-0348">Hemagglutinin</keyword>
<dbReference type="GO" id="GO:0051707">
    <property type="term" value="P:response to other organism"/>
    <property type="evidence" value="ECO:0007669"/>
    <property type="project" value="UniProtKB-ARBA"/>
</dbReference>
<evidence type="ECO:0000256" key="5">
    <source>
        <dbReference type="ARBA" id="ARBA00022553"/>
    </source>
</evidence>
<evidence type="ECO:0000256" key="12">
    <source>
        <dbReference type="ARBA" id="ARBA00022777"/>
    </source>
</evidence>
<dbReference type="InterPro" id="IPR036426">
    <property type="entry name" value="Bulb-type_lectin_dom_sf"/>
</dbReference>
<evidence type="ECO:0000256" key="19">
    <source>
        <dbReference type="ARBA" id="ARBA00023180"/>
    </source>
</evidence>
<evidence type="ECO:0000256" key="14">
    <source>
        <dbReference type="ARBA" id="ARBA00022989"/>
    </source>
</evidence>
<name>A0A7I8KZR3_SPIIN</name>
<dbReference type="PIRSF" id="PIRSF000641">
    <property type="entry name" value="SRK"/>
    <property type="match status" value="1"/>
</dbReference>
<feature type="domain" description="Protein kinase" evidence="25">
    <location>
        <begin position="501"/>
        <end position="774"/>
    </location>
</feature>
<evidence type="ECO:0000259" key="26">
    <source>
        <dbReference type="PROSITE" id="PS50927"/>
    </source>
</evidence>
<dbReference type="PANTHER" id="PTHR47976">
    <property type="entry name" value="G-TYPE LECTIN S-RECEPTOR-LIKE SERINE/THREONINE-PROTEIN KINASE SD2-5"/>
    <property type="match status" value="1"/>
</dbReference>
<keyword evidence="10" id="KW-0677">Repeat</keyword>
<dbReference type="Pfam" id="PF00069">
    <property type="entry name" value="Pkinase"/>
    <property type="match status" value="1"/>
</dbReference>
<dbReference type="Pfam" id="PF01453">
    <property type="entry name" value="B_lectin"/>
    <property type="match status" value="1"/>
</dbReference>
<keyword evidence="5" id="KW-0597">Phosphoprotein</keyword>
<evidence type="ECO:0000256" key="2">
    <source>
        <dbReference type="ARBA" id="ARBA00022527"/>
    </source>
</evidence>
<evidence type="ECO:0000256" key="10">
    <source>
        <dbReference type="ARBA" id="ARBA00022737"/>
    </source>
</evidence>
<reference evidence="27" key="1">
    <citation type="submission" date="2020-02" db="EMBL/GenBank/DDBJ databases">
        <authorList>
            <person name="Scholz U."/>
            <person name="Mascher M."/>
            <person name="Fiebig A."/>
        </authorList>
    </citation>
    <scope>NUCLEOTIDE SEQUENCE</scope>
</reference>
<dbReference type="InterPro" id="IPR024171">
    <property type="entry name" value="SRK-like_kinase"/>
</dbReference>
<keyword evidence="28" id="KW-1185">Reference proteome</keyword>
<protein>
    <recommendedName>
        <fullName evidence="22">Receptor-like serine/threonine-protein kinase</fullName>
        <ecNumber evidence="22">2.7.11.1</ecNumber>
    </recommendedName>
</protein>
<dbReference type="InterPro" id="IPR051343">
    <property type="entry name" value="G-type_lectin_kinases/EP1-like"/>
</dbReference>
<evidence type="ECO:0000256" key="3">
    <source>
        <dbReference type="ARBA" id="ARBA00022536"/>
    </source>
</evidence>
<evidence type="ECO:0000256" key="8">
    <source>
        <dbReference type="ARBA" id="ARBA00022729"/>
    </source>
</evidence>
<dbReference type="CDD" id="cd00028">
    <property type="entry name" value="B_lectin"/>
    <property type="match status" value="1"/>
</dbReference>
<dbReference type="EC" id="2.7.11.1" evidence="22"/>
<keyword evidence="11 22" id="KW-0547">Nucleotide-binding</keyword>
<comment type="subcellular location">
    <subcellularLocation>
        <location evidence="1">Membrane</location>
        <topology evidence="1">Single-pass type I membrane protein</topology>
    </subcellularLocation>
</comment>
<keyword evidence="13 22" id="KW-0067">ATP-binding</keyword>
<dbReference type="Gene3D" id="2.90.10.10">
    <property type="entry name" value="Bulb-type lectin domain"/>
    <property type="match status" value="1"/>
</dbReference>
<keyword evidence="2 22" id="KW-0723">Serine/threonine-protein kinase</keyword>
<dbReference type="CDD" id="cd01098">
    <property type="entry name" value="PAN_AP_plant"/>
    <property type="match status" value="1"/>
</dbReference>
<dbReference type="PROSITE" id="PS00108">
    <property type="entry name" value="PROTEIN_KINASE_ST"/>
    <property type="match status" value="1"/>
</dbReference>
<dbReference type="InterPro" id="IPR017441">
    <property type="entry name" value="Protein_kinase_ATP_BS"/>
</dbReference>
<keyword evidence="17" id="KW-1015">Disulfide bond</keyword>
<dbReference type="GO" id="GO:0005524">
    <property type="term" value="F:ATP binding"/>
    <property type="evidence" value="ECO:0007669"/>
    <property type="project" value="UniProtKB-UniRule"/>
</dbReference>
<dbReference type="InterPro" id="IPR011009">
    <property type="entry name" value="Kinase-like_dom_sf"/>
</dbReference>
<evidence type="ECO:0000256" key="20">
    <source>
        <dbReference type="ARBA" id="ARBA00047899"/>
    </source>
</evidence>
<evidence type="ECO:0000256" key="24">
    <source>
        <dbReference type="SAM" id="Phobius"/>
    </source>
</evidence>
<dbReference type="OrthoDB" id="1668230at2759"/>
<evidence type="ECO:0000256" key="18">
    <source>
        <dbReference type="ARBA" id="ARBA00023170"/>
    </source>
</evidence>
<dbReference type="SMART" id="SM00220">
    <property type="entry name" value="S_TKc"/>
    <property type="match status" value="1"/>
</dbReference>
<comment type="catalytic activity">
    <reaction evidence="21 22">
        <text>L-seryl-[protein] + ATP = O-phospho-L-seryl-[protein] + ADP + H(+)</text>
        <dbReference type="Rhea" id="RHEA:17989"/>
        <dbReference type="Rhea" id="RHEA-COMP:9863"/>
        <dbReference type="Rhea" id="RHEA-COMP:11604"/>
        <dbReference type="ChEBI" id="CHEBI:15378"/>
        <dbReference type="ChEBI" id="CHEBI:29999"/>
        <dbReference type="ChEBI" id="CHEBI:30616"/>
        <dbReference type="ChEBI" id="CHEBI:83421"/>
        <dbReference type="ChEBI" id="CHEBI:456216"/>
        <dbReference type="EC" id="2.7.11.1"/>
    </reaction>
</comment>
<evidence type="ECO:0000256" key="4">
    <source>
        <dbReference type="ARBA" id="ARBA00022546"/>
    </source>
</evidence>
<dbReference type="InterPro" id="IPR001480">
    <property type="entry name" value="Bulb-type_lectin_dom"/>
</dbReference>
<feature type="domain" description="Bulb-type lectin" evidence="26">
    <location>
        <begin position="43"/>
        <end position="159"/>
    </location>
</feature>
<dbReference type="InterPro" id="IPR008271">
    <property type="entry name" value="Ser/Thr_kinase_AS"/>
</dbReference>
<dbReference type="SUPFAM" id="SSF51110">
    <property type="entry name" value="alpha-D-mannose-specific plant lectins"/>
    <property type="match status" value="1"/>
</dbReference>
<dbReference type="CDD" id="cd14066">
    <property type="entry name" value="STKc_IRAK"/>
    <property type="match status" value="1"/>
</dbReference>
<organism evidence="27 28">
    <name type="scientific">Spirodela intermedia</name>
    <name type="common">Intermediate duckweed</name>
    <dbReference type="NCBI Taxonomy" id="51605"/>
    <lineage>
        <taxon>Eukaryota</taxon>
        <taxon>Viridiplantae</taxon>
        <taxon>Streptophyta</taxon>
        <taxon>Embryophyta</taxon>
        <taxon>Tracheophyta</taxon>
        <taxon>Spermatophyta</taxon>
        <taxon>Magnoliopsida</taxon>
        <taxon>Liliopsida</taxon>
        <taxon>Araceae</taxon>
        <taxon>Lemnoideae</taxon>
        <taxon>Spirodela</taxon>
    </lineage>
</organism>
<keyword evidence="3" id="KW-0245">EGF-like domain</keyword>
<keyword evidence="8" id="KW-0732">Signal</keyword>
<evidence type="ECO:0000256" key="16">
    <source>
        <dbReference type="ARBA" id="ARBA00023136"/>
    </source>
</evidence>
<keyword evidence="14 24" id="KW-1133">Transmembrane helix</keyword>
<dbReference type="AlphaFoldDB" id="A0A7I8KZR3"/>
<dbReference type="SMART" id="SM00108">
    <property type="entry name" value="B_lectin"/>
    <property type="match status" value="1"/>
</dbReference>
<dbReference type="PANTHER" id="PTHR47976:SF115">
    <property type="entry name" value="RECEPTOR-LIKE SERINE_THREONINE-PROTEIN KINASE"/>
    <property type="match status" value="1"/>
</dbReference>
<dbReference type="GO" id="GO:0005537">
    <property type="term" value="F:D-mannose binding"/>
    <property type="evidence" value="ECO:0007669"/>
    <property type="project" value="UniProtKB-KW"/>
</dbReference>
<dbReference type="EMBL" id="LR746272">
    <property type="protein sequence ID" value="CAA7403181.1"/>
    <property type="molecule type" value="Genomic_DNA"/>
</dbReference>
<evidence type="ECO:0000256" key="6">
    <source>
        <dbReference type="ARBA" id="ARBA00022679"/>
    </source>
</evidence>
<evidence type="ECO:0000256" key="7">
    <source>
        <dbReference type="ARBA" id="ARBA00022692"/>
    </source>
</evidence>
<sequence>MAARPRAASYILRLLASAFPFIVFLLPRSCHCSTLRSLVQPGFSAAQIYWIDSKGLFLVSNNSAFAFGFRPFDEVTSFILAIVHQPSSRIVWTANLGTPVSSTDKFVFGLDGNANLEYGGRTIWSTNSAARGADAMVLLDSGNLVIRAKDRVVWQSFDHPTDTLLSKQIFSAGMRLTSKPNDHGLVHYLDFEGGDMVLWADFSPPQPYWRMSREPRLTHNNAKQEFTSAVLVGTSWNISDRNNSLIGQFLWSGTADIDTNSTGALILDEKGFISLINLEGNGAGGRLIPLDPCAVPERCGPYSICDSETVCRCPAVLNINQNCDPNITSFCGDGSPGPFVLEKVDNGVGYFATDFVAPTVNGSNIKSCTVACHGNCSCVALIFDNSSGNCFLFDRIGSLRRLQGGPNGGGSSMYIKISRDGAGKGKNRGSLGRVIAIVLIVLGTVAVIAGLLWTAVRIQRRKKSSEAPLDGGGSDEEDNYLESISGMPVRFTYSDLRQATDDFLVKLGSGGFGTVYLGKLRDGSRVAVKKLEGVHQGTKEFRAEVSIIGSIHHIHLVRLRGFCAEGSHRLLAYEYMSNGSLDRWIFRRDKEGHQLDWEKRFNIALGTAKGLAYLHEDCESKIVHCDIKPENVLLDDNFEAKVSDFGLAKMMTREQSHVFTTLRGTRGYLAPEWITNYAISEKSDVYSFGMVLLEIIGGRKNFDPSETSEKAHFPSYAFKMMEEGKLREVLDSTLLLSDKDDSVETTIKVALWCIQEDMTLRPSMAKVVQMLEGLTDVPQPPTSSQMGFRLYANLIKTMSEEGSSAASGPSDWNSEALLSAVRLSGPR</sequence>
<dbReference type="Gene3D" id="3.30.200.20">
    <property type="entry name" value="Phosphorylase Kinase, domain 1"/>
    <property type="match status" value="1"/>
</dbReference>
<evidence type="ECO:0000256" key="23">
    <source>
        <dbReference type="PROSITE-ProRule" id="PRU10141"/>
    </source>
</evidence>
<dbReference type="PROSITE" id="PS00107">
    <property type="entry name" value="PROTEIN_KINASE_ATP"/>
    <property type="match status" value="1"/>
</dbReference>
<dbReference type="InterPro" id="IPR000719">
    <property type="entry name" value="Prot_kinase_dom"/>
</dbReference>
<gene>
    <name evidence="27" type="ORF">SI8410_09013859</name>
</gene>
<comment type="similarity">
    <text evidence="22">Belongs to the protein kinase superfamily. Ser/Thr protein kinase family.</text>
</comment>
<dbReference type="GO" id="GO:0004674">
    <property type="term" value="F:protein serine/threonine kinase activity"/>
    <property type="evidence" value="ECO:0007669"/>
    <property type="project" value="UniProtKB-KW"/>
</dbReference>
<dbReference type="SUPFAM" id="SSF56112">
    <property type="entry name" value="Protein kinase-like (PK-like)"/>
    <property type="match status" value="1"/>
</dbReference>
<evidence type="ECO:0000256" key="1">
    <source>
        <dbReference type="ARBA" id="ARBA00004479"/>
    </source>
</evidence>
<keyword evidence="12 22" id="KW-0418">Kinase</keyword>
<comment type="catalytic activity">
    <reaction evidence="20 22">
        <text>L-threonyl-[protein] + ATP = O-phospho-L-threonyl-[protein] + ADP + H(+)</text>
        <dbReference type="Rhea" id="RHEA:46608"/>
        <dbReference type="Rhea" id="RHEA-COMP:11060"/>
        <dbReference type="Rhea" id="RHEA-COMP:11605"/>
        <dbReference type="ChEBI" id="CHEBI:15378"/>
        <dbReference type="ChEBI" id="CHEBI:30013"/>
        <dbReference type="ChEBI" id="CHEBI:30616"/>
        <dbReference type="ChEBI" id="CHEBI:61977"/>
        <dbReference type="ChEBI" id="CHEBI:456216"/>
        <dbReference type="EC" id="2.7.11.1"/>
    </reaction>
</comment>
<evidence type="ECO:0000256" key="11">
    <source>
        <dbReference type="ARBA" id="ARBA00022741"/>
    </source>
</evidence>
<evidence type="ECO:0000313" key="28">
    <source>
        <dbReference type="Proteomes" id="UP000663760"/>
    </source>
</evidence>
<keyword evidence="19" id="KW-0325">Glycoprotein</keyword>
<dbReference type="PROSITE" id="PS50927">
    <property type="entry name" value="BULB_LECTIN"/>
    <property type="match status" value="1"/>
</dbReference>
<keyword evidence="6 22" id="KW-0808">Transferase</keyword>
<accession>A0A7I8KZR3</accession>
<keyword evidence="7 24" id="KW-0812">Transmembrane</keyword>
<evidence type="ECO:0000256" key="13">
    <source>
        <dbReference type="ARBA" id="ARBA00022840"/>
    </source>
</evidence>
<proteinExistence type="inferred from homology"/>
<evidence type="ECO:0000313" key="27">
    <source>
        <dbReference type="EMBL" id="CAA7403181.1"/>
    </source>
</evidence>
<evidence type="ECO:0000256" key="21">
    <source>
        <dbReference type="ARBA" id="ARBA00048679"/>
    </source>
</evidence>
<evidence type="ECO:0000256" key="17">
    <source>
        <dbReference type="ARBA" id="ARBA00023157"/>
    </source>
</evidence>
<dbReference type="FunFam" id="1.10.510.10:FF:000248">
    <property type="entry name" value="S-receptor-like kinase 5"/>
    <property type="match status" value="1"/>
</dbReference>
<feature type="transmembrane region" description="Helical" evidence="24">
    <location>
        <begin position="434"/>
        <end position="456"/>
    </location>
</feature>
<dbReference type="Proteomes" id="UP000663760">
    <property type="component" value="Chromosome 9"/>
</dbReference>
<evidence type="ECO:0000256" key="9">
    <source>
        <dbReference type="ARBA" id="ARBA00022734"/>
    </source>
</evidence>
<dbReference type="Gene3D" id="1.10.510.10">
    <property type="entry name" value="Transferase(Phosphotransferase) domain 1"/>
    <property type="match status" value="1"/>
</dbReference>
<keyword evidence="9" id="KW-0430">Lectin</keyword>
<keyword evidence="15" id="KW-0465">Mannose-binding</keyword>
<feature type="binding site" evidence="23">
    <location>
        <position position="530"/>
    </location>
    <ligand>
        <name>ATP</name>
        <dbReference type="ChEBI" id="CHEBI:30616"/>
    </ligand>
</feature>
<keyword evidence="18" id="KW-0675">Receptor</keyword>
<keyword evidence="16 24" id="KW-0472">Membrane</keyword>
<evidence type="ECO:0000256" key="22">
    <source>
        <dbReference type="PIRNR" id="PIRNR000641"/>
    </source>
</evidence>
<dbReference type="PROSITE" id="PS50011">
    <property type="entry name" value="PROTEIN_KINASE_DOM"/>
    <property type="match status" value="1"/>
</dbReference>
<dbReference type="FunFam" id="3.30.200.20:FF:000178">
    <property type="entry name" value="serine/threonine-protein kinase PBS1-like"/>
    <property type="match status" value="1"/>
</dbReference>